<sequence>MRTRQAAVAARRFLVPALLGGVLAALLAGCGIRPTSVPVDAGSAPSRARCGVKPPPVPREDARLRDVFLVCGPKLALVRRKLEQTAPGAGEQRTAHEELLHYLTTELTPSERADGYTTQVERIAVLPPHRGDPARAVRFDHDPEQLSKEGLAQLVCTFAALSDDRKALLGTAGRLRTYTCTSEVRDLDQP</sequence>
<dbReference type="EMBL" id="JBHSZO010000004">
    <property type="protein sequence ID" value="MFC7217336.1"/>
    <property type="molecule type" value="Genomic_DNA"/>
</dbReference>
<organism evidence="1 2">
    <name type="scientific">Streptomyces polyrhachis</name>
    <dbReference type="NCBI Taxonomy" id="1282885"/>
    <lineage>
        <taxon>Bacteria</taxon>
        <taxon>Bacillati</taxon>
        <taxon>Actinomycetota</taxon>
        <taxon>Actinomycetes</taxon>
        <taxon>Kitasatosporales</taxon>
        <taxon>Streptomycetaceae</taxon>
        <taxon>Streptomyces</taxon>
    </lineage>
</organism>
<proteinExistence type="predicted"/>
<dbReference type="RefSeq" id="WP_386411950.1">
    <property type="nucleotide sequence ID" value="NZ_JBHSZO010000004.1"/>
</dbReference>
<name>A0ABW2GC93_9ACTN</name>
<evidence type="ECO:0000313" key="1">
    <source>
        <dbReference type="EMBL" id="MFC7217336.1"/>
    </source>
</evidence>
<protein>
    <recommendedName>
        <fullName evidence="3">Lipoprotein</fullName>
    </recommendedName>
</protein>
<evidence type="ECO:0000313" key="2">
    <source>
        <dbReference type="Proteomes" id="UP001596413"/>
    </source>
</evidence>
<dbReference type="PROSITE" id="PS51257">
    <property type="entry name" value="PROKAR_LIPOPROTEIN"/>
    <property type="match status" value="1"/>
</dbReference>
<accession>A0ABW2GC93</accession>
<evidence type="ECO:0008006" key="3">
    <source>
        <dbReference type="Google" id="ProtNLM"/>
    </source>
</evidence>
<gene>
    <name evidence="1" type="ORF">ACFQLX_03995</name>
</gene>
<keyword evidence="2" id="KW-1185">Reference proteome</keyword>
<reference evidence="2" key="1">
    <citation type="journal article" date="2019" name="Int. J. Syst. Evol. Microbiol.">
        <title>The Global Catalogue of Microorganisms (GCM) 10K type strain sequencing project: providing services to taxonomists for standard genome sequencing and annotation.</title>
        <authorList>
            <consortium name="The Broad Institute Genomics Platform"/>
            <consortium name="The Broad Institute Genome Sequencing Center for Infectious Disease"/>
            <person name="Wu L."/>
            <person name="Ma J."/>
        </authorList>
    </citation>
    <scope>NUCLEOTIDE SEQUENCE [LARGE SCALE GENOMIC DNA]</scope>
    <source>
        <strain evidence="2">CGMCC 1.13681</strain>
    </source>
</reference>
<comment type="caution">
    <text evidence="1">The sequence shown here is derived from an EMBL/GenBank/DDBJ whole genome shotgun (WGS) entry which is preliminary data.</text>
</comment>
<dbReference type="Proteomes" id="UP001596413">
    <property type="component" value="Unassembled WGS sequence"/>
</dbReference>